<accession>A0ABQ8P3H5</accession>
<dbReference type="EMBL" id="JAPCXB010000139">
    <property type="protein sequence ID" value="KAJ1606515.1"/>
    <property type="molecule type" value="Genomic_DNA"/>
</dbReference>
<comment type="caution">
    <text evidence="3">The sequence shown here is derived from an EMBL/GenBank/DDBJ whole genome shotgun (WGS) entry which is preliminary data.</text>
</comment>
<feature type="region of interest" description="Disordered" evidence="1">
    <location>
        <begin position="3278"/>
        <end position="3312"/>
    </location>
</feature>
<evidence type="ECO:0000313" key="4">
    <source>
        <dbReference type="Proteomes" id="UP001071777"/>
    </source>
</evidence>
<evidence type="ECO:0000256" key="1">
    <source>
        <dbReference type="SAM" id="MobiDB-lite"/>
    </source>
</evidence>
<feature type="compositionally biased region" description="Polar residues" evidence="1">
    <location>
        <begin position="3288"/>
        <end position="3312"/>
    </location>
</feature>
<proteinExistence type="predicted"/>
<feature type="signal peptide" evidence="2">
    <location>
        <begin position="1"/>
        <end position="24"/>
    </location>
</feature>
<feature type="region of interest" description="Disordered" evidence="1">
    <location>
        <begin position="2255"/>
        <end position="2276"/>
    </location>
</feature>
<feature type="non-terminal residue" evidence="3">
    <location>
        <position position="3312"/>
    </location>
</feature>
<protein>
    <submittedName>
        <fullName evidence="3">Mucin-like protein</fullName>
    </submittedName>
</protein>
<gene>
    <name evidence="3" type="ORF">OJ252_3140</name>
</gene>
<name>A0ABQ8P3H5_9CRYT</name>
<feature type="compositionally biased region" description="Low complexity" evidence="1">
    <location>
        <begin position="2256"/>
        <end position="2271"/>
    </location>
</feature>
<keyword evidence="4" id="KW-1185">Reference proteome</keyword>
<evidence type="ECO:0000313" key="3">
    <source>
        <dbReference type="EMBL" id="KAJ1606515.1"/>
    </source>
</evidence>
<reference evidence="3" key="1">
    <citation type="submission" date="2022-10" db="EMBL/GenBank/DDBJ databases">
        <title>Adaptive evolution leads to modifications in subtelomeric GC content in a zoonotic Cryptosporidium species.</title>
        <authorList>
            <person name="Li J."/>
            <person name="Feng Y."/>
            <person name="Xiao L."/>
        </authorList>
    </citation>
    <scope>NUCLEOTIDE SEQUENCE</scope>
    <source>
        <strain evidence="3">25894</strain>
    </source>
</reference>
<sequence>MAIVSRICCAFLVISSALCGGALASTEFVGFKLGRVEPQKLKINSKTSSAAAQDGPLGVYEFKNSKNETVLESLLFPGYAVLFDQSRRQFCSGRYSADSRTYSPGNEIPFFINYWTDQFTDRYWVLGSDQGVICMLPYSLETNFTKVVSDVDSEFVFELASAYEPNTTSSIIRQSPLFDSSRSCTLGLFQGCSSSEFVLSLPETSFVSGLELVVRGVAEFRTTKGVFSELIFYDKASPGEKLFHVIVNPDMIGIYFEKTKTQVWGELRELFEIGNMRFIYDLRVVFREGWLYVVSSRGQTLVASELPQGFAAVGKVVSSQRSSPDPLFVQTLRASSGRDLSREFLRREAYCVLSGSQFSSQVREVLGFGPDILFSEGYHLDLVLDIQQSGAILEEDLLLAVSLDELLVDPHNLEIQRTEYLVLPKLRIGIFKNYISLEEMLGRAMVTGAFPAPASSKITLQIQPIPGQKSLKILYKVDETGWLTLYQTSGTSDQLFNKIQLQVSQKHSALLVSTLTGGTEPSTLATSPTDCTPFVSPTTGSLCRLLPLSYCSSQDVSISVDPRQEDARAMAESLTRISNITIQVPNFPESEKDLMYRWRLVSSETALYELSLFQTSVSITNLVTSETVSGPPMHIISQYSENLSISLLFRPDHIFVVDSETNHIIVSVPNSKNLPIHKILASFPNTIPVKYYSSYSFAPGPKTTSTESSILNVLYECKFFNQCDQGNYICQGSSARQLCSDPEIMKLWYSGPLIPTDLSSSLGVFPSSLSVFTVGSQTNNLLLINVFESYIALSDPFSGLSCYNKLPNEEKLSQNSNVKFGVIVSNEKKVDLVYFPTESSPSLLCSVSLQGRAILDFHSFESNGQGLSSTIGDITMNTELDDWSGKLTVAEAPTTPSSSSGLLPYIPSSQLELELSSELKTNMGLHFDLVLDSNQTSTSSLVIGVSILNKYQDIHTQLYISGGSNPSVLLSSNIPGVGTLTNHSAIPEECVSIRSSLTSGGRVQFSIGVDVEIFEREHLGVREEVKIPYLFVVLCDQSLAKVPLGGLNIYKLVISNRSVVSSSTTLINGFYSRRTSSQARDLSAAGTAPEHSLSDYREVCTVNQDAEVTSYCLSSSLKIQGSAEIAENYELTAYLAIQDLPQFSHGGSTYFNGISYRAGEMSLFIVLFNQTHLGVVNLVEEREIWNLYVGDAMMSVSSWIAISVNRISGFLHFTLNDQIFASFPDYPAQHVSINEISLLQPGSWSIFQGVKQDASFESNRYPFMYHGFIECSFRDNCQSSVQQSCVGNSFSGLCPYPKPDDIVWLFRPLPEAPTNANNGTFGASFELPDLVHAYKLNDGFSDVFAFYFFKDYAAVQYLLDGRVCRNRYSQTVSAAASAAAPVLDSVPTDLRWGFYLGAGTISLLASTGSSSGVQQICSLAIPDNTDLRLNVVYPVGHFVGIVEAQKQAKTGLEMTVLPAEQESVDSSPCLLEMFQRCRISSRVQLSPGGVYFRPSYVFELTFTFDESTEYRIIFNGETDRSSVNKDSAEPESLVELRILGRSVQLSNSRGDISMADLLLETAVSRTTLFTLFAYLTPGEESFVLASSLDLETDGPTSRLRSLGEDYKGVSVPLAGRIRGISTDRVATPSPTVFLNNWSVEAGSLRPAFKRLTCRLDEVGPGSWCVGLNATYTQESPDWRLVWLNFTLSRDSQTGPSSFEYFDSYVLSKDGKKGLLELSFGAKELQLASLQDDGTTRAVSYYTNRTIVKPGDTVSIGIAALQDTPNQLYLCDQDSNVLLSVPFTTSELQGQNPNYIVNRREGVFSSFMLDSRTLSVNQTLVDGYGTCSFDSSCGLETLTCTGQALRSPCPRSTPGLHWMISSKLVDTGLSGGIWGREFALSGLLGSYMLLGDVQVKLVVHFFQNRLVLLDPAHGLSCSGPYISNKPAGRDESVDWTIGLDSSGMVFLGLFDQTTQKHHTVCGFRNFGQDVHLVAIVPVGSRPAVSVFRQFGKDFPQGGHAPTSSSENKYGFYHPVLNTTSQTYLPLVPYGQNAPFLPVGVPAIDSLGLSPPPGFFFNKTTSQYEPLGDSTVSGSLGPPLPFQLLEGTDSCDLEIYSLCNSTRVGLQAPMASLADGDWSLFAMVSTGIPTYPSASPPPELNFQFSFKDEQGQVKFSIKVSNSSVIISGQESRKIAEAVSPQCGPYCSTYPRGLFAFWLQKKSSSSTFTLGVDFNRLLLAEFDSTGLEFTQIEGQGDAASGPSPPSTHTLWSIMDLSAPPTERATTTTTSTMTPWQDQEAKSECPLELGQPCKGIGAQLAHPAEQGNVVWINTLLGRSESPIQVGETSYWLEYKFKKDSEPVISLLLNETSVAIHLHDRQETLSSKFTNQHLLYEGMEVTLGVAFNRFGLFLLNGDLNALLHSPSTKTLDYNKIAQESIPDHVSNFLLEGGFTYPKHILFRGYETCTLYEDCRTPSKTCESQVLLDMCTPIQPGTELRLQTTISQTNVNNGTWGAPLVQEDLLNVFHLGRGAKDLLAVYIYKNRIVLEDISNFISCGGPYPGLGALDLAATLEWSLALDSKRFLFLNVLDASSSQTLTVCSMALVDDIPSLDFISPSGYRPSTSVFTQKISPFIQGGHQSTSDSDHGYYFPLQDASKNRFQPDLVYGDSFPFFPPGVHPAPLVGNSMNTPPNYHYNSTTSQFEPNNPSSPGELNPFRPTHIVDGGSTCDLYLFSTCNATSARIMPENTPFKDFWTLFVISSTGIPPRASPSDPALSFNLKYEFLKRGAGATEEPVLSLTLSDDSVVFKNEKTGETSTAVSPQCGPYCSTYPGGFFAFWMTYDSKTKKYVISVENNSKKLTEVSSEVTDFSLIRPCQQCKGTPDSQMHSVWKLFGAKLTPEQVATTTTTSTKTPWQDQVVETCPISRTSDPCRGTNVEVSPEILEGDVLWIDTSLKISNPKINKNGREYWQGFLMKKDTQDVFSLLLDDKYIIIHIEETGNEYSSPYTNQSLAYIGRDISIGVGKSRYGYFILDENLGALITLDINGLDLSFNKAYPLSSHEIISTFRLQTDFLLPQNKLFIGYETCSINEDCVSATSSCTSQALEGICQRRSNTRVWTVEVEVAETHVNNGTWTDRFALDGLLSTYFLGSPSEPLYNLLFFGNRIVIEDLDTQTTCSGAYSTTDPLTFGQKILWSFGVDEDSGMIYFNTAAKDDPSHFKTVCSMPYLGKRSRITRVYPLGYAPSKGVFTQSAAGLPQGGFETTSSNSQNGGFYFPDKNTTTGHFEPENKYGESFPFYPLGVKPAPLDGDDSNTPPNYHYNSTTSQFEPNNPSSPG</sequence>
<keyword evidence="2" id="KW-0732">Signal</keyword>
<dbReference type="Proteomes" id="UP001071777">
    <property type="component" value="Unassembled WGS sequence"/>
</dbReference>
<evidence type="ECO:0000256" key="2">
    <source>
        <dbReference type="SAM" id="SignalP"/>
    </source>
</evidence>
<organism evidence="3 4">
    <name type="scientific">Cryptosporidium canis</name>
    <dbReference type="NCBI Taxonomy" id="195482"/>
    <lineage>
        <taxon>Eukaryota</taxon>
        <taxon>Sar</taxon>
        <taxon>Alveolata</taxon>
        <taxon>Apicomplexa</taxon>
        <taxon>Conoidasida</taxon>
        <taxon>Coccidia</taxon>
        <taxon>Eucoccidiorida</taxon>
        <taxon>Eimeriorina</taxon>
        <taxon>Cryptosporidiidae</taxon>
        <taxon>Cryptosporidium</taxon>
    </lineage>
</organism>
<feature type="chain" id="PRO_5046694137" evidence="2">
    <location>
        <begin position="25"/>
        <end position="3312"/>
    </location>
</feature>